<dbReference type="CDD" id="cd13606">
    <property type="entry name" value="PBP2_ProX_like"/>
    <property type="match status" value="1"/>
</dbReference>
<reference evidence="3 4" key="1">
    <citation type="submission" date="2024-06" db="EMBL/GenBank/DDBJ databases">
        <title>Sorghum-associated microbial communities from plants grown in Nebraska, USA.</title>
        <authorList>
            <person name="Schachtman D."/>
        </authorList>
    </citation>
    <scope>NUCLEOTIDE SEQUENCE [LARGE SCALE GENOMIC DNA]</scope>
    <source>
        <strain evidence="3 4">3552</strain>
    </source>
</reference>
<evidence type="ECO:0000259" key="2">
    <source>
        <dbReference type="Pfam" id="PF04069"/>
    </source>
</evidence>
<dbReference type="Pfam" id="PF04069">
    <property type="entry name" value="OpuAC"/>
    <property type="match status" value="1"/>
</dbReference>
<dbReference type="Gene3D" id="3.40.190.10">
    <property type="entry name" value="Periplasmic binding protein-like II"/>
    <property type="match status" value="1"/>
</dbReference>
<feature type="signal peptide" evidence="1">
    <location>
        <begin position="1"/>
        <end position="24"/>
    </location>
</feature>
<proteinExistence type="predicted"/>
<dbReference type="SUPFAM" id="SSF53850">
    <property type="entry name" value="Periplasmic binding protein-like II"/>
    <property type="match status" value="1"/>
</dbReference>
<keyword evidence="4" id="KW-1185">Reference proteome</keyword>
<dbReference type="Gene3D" id="3.40.190.120">
    <property type="entry name" value="Osmoprotection protein (prox), domain 2"/>
    <property type="match status" value="1"/>
</dbReference>
<protein>
    <submittedName>
        <fullName evidence="3">Osmoprotectant transport system substrate-binding protein</fullName>
    </submittedName>
</protein>
<evidence type="ECO:0000256" key="1">
    <source>
        <dbReference type="SAM" id="SignalP"/>
    </source>
</evidence>
<evidence type="ECO:0000313" key="3">
    <source>
        <dbReference type="EMBL" id="MET4538567.1"/>
    </source>
</evidence>
<dbReference type="EMBL" id="JBEPSN010000001">
    <property type="protein sequence ID" value="MET4538567.1"/>
    <property type="molecule type" value="Genomic_DNA"/>
</dbReference>
<comment type="caution">
    <text evidence="3">The sequence shown here is derived from an EMBL/GenBank/DDBJ whole genome shotgun (WGS) entry which is preliminary data.</text>
</comment>
<accession>A0ABV2P1D4</accession>
<dbReference type="RefSeq" id="WP_354226089.1">
    <property type="nucleotide sequence ID" value="NZ_JBEPSN010000001.1"/>
</dbReference>
<keyword evidence="1" id="KW-0732">Signal</keyword>
<sequence length="304" mass="32352">MNATSALKVGSVLAVAALALPACAASDPLTASTRNASGETIVVGSANFPENVILGEVYAQALEQAGFNVERKLNIGAREVLFDQIKNCTLNVVPEYNQALLAFVSPETKAKSTLEVDAALAQVLPDNLEVLKSSPAQDNNAVVVTADTAAKDNLKTLADLARTSPDWVFGGPTEWESRPDGYAGLKNNYGINFKEYKVLDYSGPITISALDKGDIQAGLLFSTTPQIESSGYVVLEDPEDSLGVNNITPLICREPVSDKAQSILEAISSSLTTEELTAMNAAYVLDKEDAADVAKKWLKEQDIK</sequence>
<organism evidence="3 4">
    <name type="scientific">Arthrobacter bambusae</name>
    <dbReference type="NCBI Taxonomy" id="1338426"/>
    <lineage>
        <taxon>Bacteria</taxon>
        <taxon>Bacillati</taxon>
        <taxon>Actinomycetota</taxon>
        <taxon>Actinomycetes</taxon>
        <taxon>Micrococcales</taxon>
        <taxon>Micrococcaceae</taxon>
        <taxon>Arthrobacter</taxon>
    </lineage>
</organism>
<name>A0ABV2P1D4_9MICC</name>
<evidence type="ECO:0000313" key="4">
    <source>
        <dbReference type="Proteomes" id="UP001549307"/>
    </source>
</evidence>
<feature type="chain" id="PRO_5046239375" evidence="1">
    <location>
        <begin position="25"/>
        <end position="304"/>
    </location>
</feature>
<dbReference type="Proteomes" id="UP001549307">
    <property type="component" value="Unassembled WGS sequence"/>
</dbReference>
<dbReference type="InterPro" id="IPR007210">
    <property type="entry name" value="ABC_Gly_betaine_transp_sub-bd"/>
</dbReference>
<feature type="domain" description="ABC-type glycine betaine transport system substrate-binding" evidence="2">
    <location>
        <begin position="40"/>
        <end position="300"/>
    </location>
</feature>
<dbReference type="GeneID" id="92751298"/>
<gene>
    <name evidence="3" type="ORF">ABIE37_000322</name>
</gene>